<reference evidence="2 3" key="1">
    <citation type="submission" date="2019-05" db="EMBL/GenBank/DDBJ databases">
        <title>Another draft genome of Portunus trituberculatus and its Hox gene families provides insights of decapod evolution.</title>
        <authorList>
            <person name="Jeong J.-H."/>
            <person name="Song I."/>
            <person name="Kim S."/>
            <person name="Choi T."/>
            <person name="Kim D."/>
            <person name="Ryu S."/>
            <person name="Kim W."/>
        </authorList>
    </citation>
    <scope>NUCLEOTIDE SEQUENCE [LARGE SCALE GENOMIC DNA]</scope>
    <source>
        <tissue evidence="2">Muscle</tissue>
    </source>
</reference>
<proteinExistence type="predicted"/>
<name>A0A5B7FQN1_PORTR</name>
<protein>
    <submittedName>
        <fullName evidence="2">Uncharacterized protein</fullName>
    </submittedName>
</protein>
<feature type="region of interest" description="Disordered" evidence="1">
    <location>
        <begin position="10"/>
        <end position="33"/>
    </location>
</feature>
<dbReference type="Proteomes" id="UP000324222">
    <property type="component" value="Unassembled WGS sequence"/>
</dbReference>
<evidence type="ECO:0000313" key="3">
    <source>
        <dbReference type="Proteomes" id="UP000324222"/>
    </source>
</evidence>
<sequence>MVVLKKKELKEQRLRSSGNEGRRRSLTLAQDSRSPSARYIIITRPGRYVGTVFSWCPLVSSAARDHVKPLGCSKRIRNTPLPLEKKKSLKLTAEIPDPVKDVVAPG</sequence>
<dbReference type="EMBL" id="VSRR010008489">
    <property type="protein sequence ID" value="MPC48812.1"/>
    <property type="molecule type" value="Genomic_DNA"/>
</dbReference>
<dbReference type="AlphaFoldDB" id="A0A5B7FQN1"/>
<gene>
    <name evidence="2" type="ORF">E2C01_042595</name>
</gene>
<accession>A0A5B7FQN1</accession>
<evidence type="ECO:0000313" key="2">
    <source>
        <dbReference type="EMBL" id="MPC48812.1"/>
    </source>
</evidence>
<evidence type="ECO:0000256" key="1">
    <source>
        <dbReference type="SAM" id="MobiDB-lite"/>
    </source>
</evidence>
<organism evidence="2 3">
    <name type="scientific">Portunus trituberculatus</name>
    <name type="common">Swimming crab</name>
    <name type="synonym">Neptunus trituberculatus</name>
    <dbReference type="NCBI Taxonomy" id="210409"/>
    <lineage>
        <taxon>Eukaryota</taxon>
        <taxon>Metazoa</taxon>
        <taxon>Ecdysozoa</taxon>
        <taxon>Arthropoda</taxon>
        <taxon>Crustacea</taxon>
        <taxon>Multicrustacea</taxon>
        <taxon>Malacostraca</taxon>
        <taxon>Eumalacostraca</taxon>
        <taxon>Eucarida</taxon>
        <taxon>Decapoda</taxon>
        <taxon>Pleocyemata</taxon>
        <taxon>Brachyura</taxon>
        <taxon>Eubrachyura</taxon>
        <taxon>Portunoidea</taxon>
        <taxon>Portunidae</taxon>
        <taxon>Portuninae</taxon>
        <taxon>Portunus</taxon>
    </lineage>
</organism>
<comment type="caution">
    <text evidence="2">The sequence shown here is derived from an EMBL/GenBank/DDBJ whole genome shotgun (WGS) entry which is preliminary data.</text>
</comment>
<keyword evidence="3" id="KW-1185">Reference proteome</keyword>